<dbReference type="EMBL" id="HBIP01012246">
    <property type="protein sequence ID" value="CAE0491866.1"/>
    <property type="molecule type" value="Transcribed_RNA"/>
</dbReference>
<evidence type="ECO:0000313" key="3">
    <source>
        <dbReference type="EMBL" id="CAE0491866.1"/>
    </source>
</evidence>
<evidence type="ECO:0000256" key="1">
    <source>
        <dbReference type="SAM" id="Coils"/>
    </source>
</evidence>
<feature type="region of interest" description="Disordered" evidence="2">
    <location>
        <begin position="332"/>
        <end position="395"/>
    </location>
</feature>
<gene>
    <name evidence="3" type="ORF">DTER00134_LOCUS6939</name>
</gene>
<dbReference type="PANTHER" id="PTHR46518">
    <property type="entry name" value="COILED-COIL DOMAIN-CONTAINING PROTEIN 151"/>
    <property type="match status" value="1"/>
</dbReference>
<dbReference type="GO" id="GO:0036064">
    <property type="term" value="C:ciliary basal body"/>
    <property type="evidence" value="ECO:0007669"/>
    <property type="project" value="TreeGrafter"/>
</dbReference>
<feature type="compositionally biased region" description="Basic and acidic residues" evidence="2">
    <location>
        <begin position="1"/>
        <end position="11"/>
    </location>
</feature>
<feature type="coiled-coil region" evidence="1">
    <location>
        <begin position="207"/>
        <end position="290"/>
    </location>
</feature>
<dbReference type="AlphaFoldDB" id="A0A7S3QSI4"/>
<name>A0A7S3QSI4_DUNTE</name>
<dbReference type="InterPro" id="IPR033192">
    <property type="entry name" value="ODAD3"/>
</dbReference>
<evidence type="ECO:0000256" key="2">
    <source>
        <dbReference type="SAM" id="MobiDB-lite"/>
    </source>
</evidence>
<feature type="region of interest" description="Disordered" evidence="2">
    <location>
        <begin position="169"/>
        <end position="202"/>
    </location>
</feature>
<feature type="coiled-coil region" evidence="1">
    <location>
        <begin position="427"/>
        <end position="491"/>
    </location>
</feature>
<feature type="compositionally biased region" description="Basic and acidic residues" evidence="2">
    <location>
        <begin position="351"/>
        <end position="363"/>
    </location>
</feature>
<feature type="compositionally biased region" description="Low complexity" evidence="2">
    <location>
        <begin position="332"/>
        <end position="346"/>
    </location>
</feature>
<reference evidence="3" key="1">
    <citation type="submission" date="2021-01" db="EMBL/GenBank/DDBJ databases">
        <authorList>
            <person name="Corre E."/>
            <person name="Pelletier E."/>
            <person name="Niang G."/>
            <person name="Scheremetjew M."/>
            <person name="Finn R."/>
            <person name="Kale V."/>
            <person name="Holt S."/>
            <person name="Cochrane G."/>
            <person name="Meng A."/>
            <person name="Brown T."/>
            <person name="Cohen L."/>
        </authorList>
    </citation>
    <scope>NUCLEOTIDE SEQUENCE</scope>
    <source>
        <strain evidence="3">CCMP1320</strain>
    </source>
</reference>
<accession>A0A7S3QSI4</accession>
<proteinExistence type="predicted"/>
<protein>
    <submittedName>
        <fullName evidence="3">Uncharacterized protein</fullName>
    </submittedName>
</protein>
<dbReference type="GO" id="GO:0003341">
    <property type="term" value="P:cilium movement"/>
    <property type="evidence" value="ECO:0007669"/>
    <property type="project" value="InterPro"/>
</dbReference>
<dbReference type="GO" id="GO:0035253">
    <property type="term" value="C:ciliary rootlet"/>
    <property type="evidence" value="ECO:0007669"/>
    <property type="project" value="TreeGrafter"/>
</dbReference>
<feature type="region of interest" description="Disordered" evidence="2">
    <location>
        <begin position="1"/>
        <end position="52"/>
    </location>
</feature>
<dbReference type="GO" id="GO:0036158">
    <property type="term" value="P:outer dynein arm assembly"/>
    <property type="evidence" value="ECO:0007669"/>
    <property type="project" value="InterPro"/>
</dbReference>
<dbReference type="GO" id="GO:0097542">
    <property type="term" value="C:ciliary tip"/>
    <property type="evidence" value="ECO:0007669"/>
    <property type="project" value="TreeGrafter"/>
</dbReference>
<feature type="compositionally biased region" description="Basic and acidic residues" evidence="2">
    <location>
        <begin position="369"/>
        <end position="378"/>
    </location>
</feature>
<feature type="compositionally biased region" description="Gly residues" evidence="2">
    <location>
        <begin position="169"/>
        <end position="178"/>
    </location>
</feature>
<feature type="compositionally biased region" description="Polar residues" evidence="2">
    <location>
        <begin position="36"/>
        <end position="51"/>
    </location>
</feature>
<dbReference type="PANTHER" id="PTHR46518:SF1">
    <property type="entry name" value="OUTER DYNEIN ARM-DOCKING COMPLEX SUBUNIT 3"/>
    <property type="match status" value="1"/>
</dbReference>
<organism evidence="3">
    <name type="scientific">Dunaliella tertiolecta</name>
    <name type="common">Green alga</name>
    <dbReference type="NCBI Taxonomy" id="3047"/>
    <lineage>
        <taxon>Eukaryota</taxon>
        <taxon>Viridiplantae</taxon>
        <taxon>Chlorophyta</taxon>
        <taxon>core chlorophytes</taxon>
        <taxon>Chlorophyceae</taxon>
        <taxon>CS clade</taxon>
        <taxon>Chlamydomonadales</taxon>
        <taxon>Dunaliellaceae</taxon>
        <taxon>Dunaliella</taxon>
    </lineage>
</organism>
<feature type="compositionally biased region" description="Low complexity" evidence="2">
    <location>
        <begin position="179"/>
        <end position="195"/>
    </location>
</feature>
<keyword evidence="1" id="KW-0175">Coiled coil</keyword>
<feature type="compositionally biased region" description="Low complexity" evidence="2">
    <location>
        <begin position="20"/>
        <end position="32"/>
    </location>
</feature>
<sequence>MTPEKQQDGGRPHVTSQYMASGRSSSRPASSHHGSRIQSASPRAQSASDSQKLLREQIARLQEQCFLLDKESKEAEITMQNTIKQNRQMWMALKQENKQLKQQLMQRRSSTTKANVAEEAASRSTAVLEKKVHDLRRHYDKIMQDKKTAVAKLANCQDSVQELRKAAGAVGGLQGGGTSPRPSSSSTGEQGSSISPGAWGSKEGRLIRQLENRLTKAQLKANEAQSIRRMYEQVLDKVRQEQLGFGPYVQSLEAALQAKDSEHSRLTQALLEAQHAKEKAKQELAGFQAKMISQRAARESVLQEQRAKAGTLGAANRALLAQQFGLKEATFRAAAQQQQRQQQQQQHSGRHHSDMELPRERPHGPASHEAWDPCKQEPQRQGSGSREGGAPGRVSTVEEAVQKLCEAALAPHAQAMLDCMLPRQETYASLTAMHKAVQEQEAELTREVEAARQALRDTQQGSRSSTTQAHLDAAQAELSVALQRAEAAKESHAKIMRAYVDVRAGLEHIATMLGQLPLPPGQLPVPISEDTLGDVLAQSHQRLASALKFIHTLPKAGALLELMLMQESDQLTSNN</sequence>